<feature type="domain" description="Cadherin" evidence="15">
    <location>
        <begin position="570"/>
        <end position="667"/>
    </location>
</feature>
<dbReference type="Pfam" id="PF08266">
    <property type="entry name" value="Cadherin_2"/>
    <property type="match status" value="1"/>
</dbReference>
<comment type="caution">
    <text evidence="16">The sequence shown here is derived from an EMBL/GenBank/DDBJ whole genome shotgun (WGS) entry which is preliminary data.</text>
</comment>
<dbReference type="FunFam" id="2.60.40.60:FF:000129">
    <property type="entry name" value="protocadherin alpha-C2 isoform X1"/>
    <property type="match status" value="1"/>
</dbReference>
<dbReference type="EMBL" id="VWZD01006359">
    <property type="protein sequence ID" value="NXG05114.1"/>
    <property type="molecule type" value="Genomic_DNA"/>
</dbReference>
<dbReference type="GO" id="GO:0007156">
    <property type="term" value="P:homophilic cell adhesion via plasma membrane adhesion molecules"/>
    <property type="evidence" value="ECO:0007669"/>
    <property type="project" value="InterPro"/>
</dbReference>
<sequence>TADGQIVYSIAEETERGASVGNIAKDLGIDAATLSARKFRMITSSSKQYFNINASTGALSVNEPIDREQLCELKSVCLLNYELVLENPLELYRMEFKVLDINDNYPSFPLSEYHISVPEFLSPGARFTLPTAQDLDEVPGARFHIESAQDPDVGSNSVQNYLLSPNRHFALDLKGFQSGSKLLELVLQQPLDREQSALQQLVLTAVDGGDPPKSGTAQISVRVMDTNDNPPAFDRSTYTVSLLENALPGTLVVKLNASDPDEGSNGDVIYSFGSYTPQKVRQLFTVDPHSGEVRVNGTLDYEEASSYEIYVQATDQGPVSMAGHCKVLVNIVDANDNVPEVELTSLYSPVPEDAKAGTVVALMSVTDQDSGLNKKVSLRIPPGLPFALNSFKNSYTLVTQGKLDHEKAAAYNITVTATDSGSPPLSSQRVIHVEISDINDNPPRFEEPVYSVYIPENNPLGAFLCTIKATDPDVAENAYVSYSLLDGEIEGLPVASYVSIKSDSGNMYAVRSFDYETLREFQVVVQAQDAGKPPLSSTATVYIYVVDENDHAPQILYPTSTNTSAALEMIPRSAYAGYLVTKIIAIDGDSGQNAWLFFYLVQTSDPGLFRIELHTGEIRTTRKLGEDSMPTFNLTVEVRDNGEPPMSSSVAITVAVVDRVSKIIPDKRRHFKSPSNYSEITLYLIIALSAISFVFLFTIIGLTIIKCYRYSLYGSSCCAGSCGVRERSPAELYKQANNNIDARLPPGLKVQPHFIEVRGNGSLTKTYCYKACLTAGSGSDTFMFYNTCGPTGTTGPSAVMTERHLTGQSGQSAQNLIILRNDSITPNEPKHPNPDWRYSASLRAGMQRGELCNLTVIYAYAVLCIWKRQESCVEDQEGLNSSGQQSPVLQQVRAGEVSPPVGAGVNSNSWTFKFGPGNSKQGGPGELPDKFIIPGSPAIISIRQEPPNSQIDKSDFITFGKKEETKKKKKKKKGNKTQEKKEKGNSTTENSDQ</sequence>
<dbReference type="Proteomes" id="UP000558958">
    <property type="component" value="Unassembled WGS sequence"/>
</dbReference>
<evidence type="ECO:0000256" key="11">
    <source>
        <dbReference type="ARBA" id="ARBA00023180"/>
    </source>
</evidence>
<evidence type="ECO:0000256" key="14">
    <source>
        <dbReference type="SAM" id="Phobius"/>
    </source>
</evidence>
<evidence type="ECO:0000256" key="10">
    <source>
        <dbReference type="ARBA" id="ARBA00023136"/>
    </source>
</evidence>
<evidence type="ECO:0000256" key="9">
    <source>
        <dbReference type="ARBA" id="ARBA00022989"/>
    </source>
</evidence>
<dbReference type="AlphaFoldDB" id="A0A7K8YNK9"/>
<comment type="subcellular location">
    <subcellularLocation>
        <location evidence="2">Cell membrane</location>
        <topology evidence="2">Single-pass type I membrane protein</topology>
    </subcellularLocation>
</comment>
<feature type="domain" description="Cadherin" evidence="15">
    <location>
        <begin position="342"/>
        <end position="445"/>
    </location>
</feature>
<evidence type="ECO:0000259" key="15">
    <source>
        <dbReference type="PROSITE" id="PS50268"/>
    </source>
</evidence>
<reference evidence="16 17" key="1">
    <citation type="submission" date="2019-09" db="EMBL/GenBank/DDBJ databases">
        <title>Bird 10,000 Genomes (B10K) Project - Family phase.</title>
        <authorList>
            <person name="Zhang G."/>
        </authorList>
    </citation>
    <scope>NUCLEOTIDE SEQUENCE [LARGE SCALE GENOMIC DNA]</scope>
    <source>
        <strain evidence="16">B10K-DU-001-06</strain>
        <tissue evidence="16">Muscle</tissue>
    </source>
</reference>
<comment type="function">
    <text evidence="1">Potential calcium-dependent cell-adhesion protein. May be involved in the establishment and maintenance of specific neuronal connections in the brain.</text>
</comment>
<evidence type="ECO:0000256" key="13">
    <source>
        <dbReference type="SAM" id="MobiDB-lite"/>
    </source>
</evidence>
<dbReference type="FunFam" id="2.60.40.60:FF:000001">
    <property type="entry name" value="Protocadherin alpha 2"/>
    <property type="match status" value="1"/>
</dbReference>
<evidence type="ECO:0000313" key="16">
    <source>
        <dbReference type="EMBL" id="NXG05114.1"/>
    </source>
</evidence>
<dbReference type="Gene3D" id="2.60.40.60">
    <property type="entry name" value="Cadherins"/>
    <property type="match status" value="6"/>
</dbReference>
<evidence type="ECO:0000313" key="17">
    <source>
        <dbReference type="Proteomes" id="UP000558958"/>
    </source>
</evidence>
<feature type="domain" description="Cadherin" evidence="15">
    <location>
        <begin position="234"/>
        <end position="341"/>
    </location>
</feature>
<dbReference type="PRINTS" id="PR00205">
    <property type="entry name" value="CADHERIN"/>
</dbReference>
<dbReference type="InterPro" id="IPR032455">
    <property type="entry name" value="Cadherin_C"/>
</dbReference>
<proteinExistence type="predicted"/>
<organism evidence="16 17">
    <name type="scientific">Sakesphorus luctuosus</name>
    <dbReference type="NCBI Taxonomy" id="419690"/>
    <lineage>
        <taxon>Eukaryota</taxon>
        <taxon>Metazoa</taxon>
        <taxon>Chordata</taxon>
        <taxon>Craniata</taxon>
        <taxon>Vertebrata</taxon>
        <taxon>Euteleostomi</taxon>
        <taxon>Archelosauria</taxon>
        <taxon>Archosauria</taxon>
        <taxon>Dinosauria</taxon>
        <taxon>Saurischia</taxon>
        <taxon>Theropoda</taxon>
        <taxon>Coelurosauria</taxon>
        <taxon>Aves</taxon>
        <taxon>Neognathae</taxon>
        <taxon>Neoaves</taxon>
        <taxon>Telluraves</taxon>
        <taxon>Australaves</taxon>
        <taxon>Passeriformes</taxon>
        <taxon>Thamnophilidae</taxon>
        <taxon>Sakesphorus</taxon>
    </lineage>
</organism>
<keyword evidence="7 12" id="KW-0106">Calcium</keyword>
<keyword evidence="10 14" id="KW-0472">Membrane</keyword>
<evidence type="ECO:0000256" key="4">
    <source>
        <dbReference type="ARBA" id="ARBA00022692"/>
    </source>
</evidence>
<evidence type="ECO:0000256" key="7">
    <source>
        <dbReference type="ARBA" id="ARBA00022837"/>
    </source>
</evidence>
<keyword evidence="17" id="KW-1185">Reference proteome</keyword>
<feature type="region of interest" description="Disordered" evidence="13">
    <location>
        <begin position="942"/>
        <end position="993"/>
    </location>
</feature>
<evidence type="ECO:0000256" key="6">
    <source>
        <dbReference type="ARBA" id="ARBA00022737"/>
    </source>
</evidence>
<feature type="region of interest" description="Disordered" evidence="13">
    <location>
        <begin position="914"/>
        <end position="933"/>
    </location>
</feature>
<evidence type="ECO:0000256" key="1">
    <source>
        <dbReference type="ARBA" id="ARBA00003436"/>
    </source>
</evidence>
<feature type="compositionally biased region" description="Basic and acidic residues" evidence="13">
    <location>
        <begin position="952"/>
        <end position="966"/>
    </location>
</feature>
<evidence type="ECO:0000256" key="5">
    <source>
        <dbReference type="ARBA" id="ARBA00022729"/>
    </source>
</evidence>
<feature type="domain" description="Cadherin" evidence="15">
    <location>
        <begin position="9"/>
        <end position="108"/>
    </location>
</feature>
<feature type="domain" description="Cadherin" evidence="15">
    <location>
        <begin position="109"/>
        <end position="233"/>
    </location>
</feature>
<feature type="domain" description="Cadherin" evidence="15">
    <location>
        <begin position="446"/>
        <end position="555"/>
    </location>
</feature>
<name>A0A7K8YNK9_9PASS</name>
<dbReference type="CDD" id="cd11304">
    <property type="entry name" value="Cadherin_repeat"/>
    <property type="match status" value="6"/>
</dbReference>
<dbReference type="Pfam" id="PF15974">
    <property type="entry name" value="Cadherin_tail"/>
    <property type="match status" value="1"/>
</dbReference>
<keyword evidence="8" id="KW-0130">Cell adhesion</keyword>
<dbReference type="FunFam" id="2.60.40.60:FF:000004">
    <property type="entry name" value="Protocadherin 1 gamma 2"/>
    <property type="match status" value="1"/>
</dbReference>
<keyword evidence="6" id="KW-0677">Repeat</keyword>
<keyword evidence="5" id="KW-0732">Signal</keyword>
<dbReference type="Pfam" id="PF16492">
    <property type="entry name" value="Cadherin_C_2"/>
    <property type="match status" value="1"/>
</dbReference>
<keyword evidence="11" id="KW-0325">Glycoprotein</keyword>
<evidence type="ECO:0000256" key="2">
    <source>
        <dbReference type="ARBA" id="ARBA00004251"/>
    </source>
</evidence>
<keyword evidence="9 14" id="KW-1133">Transmembrane helix</keyword>
<evidence type="ECO:0000256" key="12">
    <source>
        <dbReference type="PROSITE-ProRule" id="PRU00043"/>
    </source>
</evidence>
<dbReference type="InterPro" id="IPR002126">
    <property type="entry name" value="Cadherin-like_dom"/>
</dbReference>
<dbReference type="PANTHER" id="PTHR24028:SF119">
    <property type="entry name" value="PROTOCADHERIN ALPHA-C2"/>
    <property type="match status" value="1"/>
</dbReference>
<keyword evidence="4 14" id="KW-0812">Transmembrane</keyword>
<accession>A0A7K8YNK9</accession>
<dbReference type="FunFam" id="2.60.40.60:FF:000007">
    <property type="entry name" value="Protocadherin alpha 2"/>
    <property type="match status" value="1"/>
</dbReference>
<dbReference type="FunFam" id="2.60.40.60:FF:000002">
    <property type="entry name" value="Protocadherin alpha 2"/>
    <property type="match status" value="1"/>
</dbReference>
<dbReference type="GO" id="GO:0005886">
    <property type="term" value="C:plasma membrane"/>
    <property type="evidence" value="ECO:0007669"/>
    <property type="project" value="UniProtKB-SubCell"/>
</dbReference>
<evidence type="ECO:0000256" key="8">
    <source>
        <dbReference type="ARBA" id="ARBA00022889"/>
    </source>
</evidence>
<feature type="non-terminal residue" evidence="16">
    <location>
        <position position="993"/>
    </location>
</feature>
<dbReference type="PROSITE" id="PS50268">
    <property type="entry name" value="CADHERIN_2"/>
    <property type="match status" value="6"/>
</dbReference>
<dbReference type="InterPro" id="IPR015919">
    <property type="entry name" value="Cadherin-like_sf"/>
</dbReference>
<gene>
    <name evidence="16" type="primary">Pcdhac2</name>
    <name evidence="16" type="ORF">SAKLUC_R14398</name>
</gene>
<dbReference type="SUPFAM" id="SSF49313">
    <property type="entry name" value="Cadherin-like"/>
    <property type="match status" value="6"/>
</dbReference>
<feature type="non-terminal residue" evidence="16">
    <location>
        <position position="1"/>
    </location>
</feature>
<dbReference type="InterPro" id="IPR031904">
    <property type="entry name" value="Cadherin_CBD"/>
</dbReference>
<dbReference type="SMART" id="SM00112">
    <property type="entry name" value="CA"/>
    <property type="match status" value="6"/>
</dbReference>
<dbReference type="PANTHER" id="PTHR24028">
    <property type="entry name" value="CADHERIN-87A"/>
    <property type="match status" value="1"/>
</dbReference>
<keyword evidence="3" id="KW-1003">Cell membrane</keyword>
<evidence type="ECO:0000256" key="3">
    <source>
        <dbReference type="ARBA" id="ARBA00022475"/>
    </source>
</evidence>
<dbReference type="GO" id="GO:0005509">
    <property type="term" value="F:calcium ion binding"/>
    <property type="evidence" value="ECO:0007669"/>
    <property type="project" value="UniProtKB-UniRule"/>
</dbReference>
<dbReference type="InterPro" id="IPR020894">
    <property type="entry name" value="Cadherin_CS"/>
</dbReference>
<dbReference type="PROSITE" id="PS00232">
    <property type="entry name" value="CADHERIN_1"/>
    <property type="match status" value="3"/>
</dbReference>
<dbReference type="Pfam" id="PF00028">
    <property type="entry name" value="Cadherin"/>
    <property type="match status" value="5"/>
</dbReference>
<feature type="transmembrane region" description="Helical" evidence="14">
    <location>
        <begin position="680"/>
        <end position="705"/>
    </location>
</feature>
<dbReference type="InterPro" id="IPR013164">
    <property type="entry name" value="Cadherin_N"/>
</dbReference>
<protein>
    <submittedName>
        <fullName evidence="16">PCDC2 protein</fullName>
    </submittedName>
</protein>
<dbReference type="InterPro" id="IPR050174">
    <property type="entry name" value="Protocadherin/Cadherin-CA"/>
</dbReference>
<dbReference type="FunFam" id="2.60.40.60:FF:000006">
    <property type="entry name" value="Protocadherin alpha 2"/>
    <property type="match status" value="1"/>
</dbReference>